<dbReference type="EMBL" id="CAJVPW010013693">
    <property type="protein sequence ID" value="CAG8647192.1"/>
    <property type="molecule type" value="Genomic_DNA"/>
</dbReference>
<comment type="caution">
    <text evidence="1">The sequence shown here is derived from an EMBL/GenBank/DDBJ whole genome shotgun (WGS) entry which is preliminary data.</text>
</comment>
<reference evidence="1" key="1">
    <citation type="submission" date="2021-06" db="EMBL/GenBank/DDBJ databases">
        <authorList>
            <person name="Kallberg Y."/>
            <person name="Tangrot J."/>
            <person name="Rosling A."/>
        </authorList>
    </citation>
    <scope>NUCLEOTIDE SEQUENCE</scope>
    <source>
        <strain evidence="1">28 12/20/2015</strain>
    </source>
</reference>
<keyword evidence="2" id="KW-1185">Reference proteome</keyword>
<accession>A0ACA9NIM8</accession>
<protein>
    <submittedName>
        <fullName evidence="1">8992_t:CDS:1</fullName>
    </submittedName>
</protein>
<dbReference type="Proteomes" id="UP000789366">
    <property type="component" value="Unassembled WGS sequence"/>
</dbReference>
<proteinExistence type="predicted"/>
<evidence type="ECO:0000313" key="1">
    <source>
        <dbReference type="EMBL" id="CAG8647192.1"/>
    </source>
</evidence>
<feature type="non-terminal residue" evidence="1">
    <location>
        <position position="1"/>
    </location>
</feature>
<name>A0ACA9NIM8_9GLOM</name>
<sequence>ILSHVETAILVIVVIPVNQVTCAAQPVPLYVEADAVTKVASLVMYAAHTVLLHVEIVMEGAVR</sequence>
<gene>
    <name evidence="1" type="ORF">SPELUC_LOCUS8779</name>
</gene>
<organism evidence="1 2">
    <name type="scientific">Cetraspora pellucida</name>
    <dbReference type="NCBI Taxonomy" id="1433469"/>
    <lineage>
        <taxon>Eukaryota</taxon>
        <taxon>Fungi</taxon>
        <taxon>Fungi incertae sedis</taxon>
        <taxon>Mucoromycota</taxon>
        <taxon>Glomeromycotina</taxon>
        <taxon>Glomeromycetes</taxon>
        <taxon>Diversisporales</taxon>
        <taxon>Gigasporaceae</taxon>
        <taxon>Cetraspora</taxon>
    </lineage>
</organism>
<evidence type="ECO:0000313" key="2">
    <source>
        <dbReference type="Proteomes" id="UP000789366"/>
    </source>
</evidence>